<feature type="compositionally biased region" description="Basic and acidic residues" evidence="1">
    <location>
        <begin position="41"/>
        <end position="50"/>
    </location>
</feature>
<feature type="compositionally biased region" description="Basic and acidic residues" evidence="1">
    <location>
        <begin position="280"/>
        <end position="304"/>
    </location>
</feature>
<feature type="region of interest" description="Disordered" evidence="1">
    <location>
        <begin position="1"/>
        <end position="153"/>
    </location>
</feature>
<feature type="compositionally biased region" description="Gly residues" evidence="1">
    <location>
        <begin position="189"/>
        <end position="198"/>
    </location>
</feature>
<evidence type="ECO:0000256" key="1">
    <source>
        <dbReference type="SAM" id="MobiDB-lite"/>
    </source>
</evidence>
<feature type="region of interest" description="Disordered" evidence="1">
    <location>
        <begin position="167"/>
        <end position="236"/>
    </location>
</feature>
<feature type="non-terminal residue" evidence="2">
    <location>
        <position position="304"/>
    </location>
</feature>
<accession>A0A6J4PN60</accession>
<feature type="compositionally biased region" description="Basic and acidic residues" evidence="1">
    <location>
        <begin position="200"/>
        <end position="217"/>
    </location>
</feature>
<dbReference type="AlphaFoldDB" id="A0A6J4PN60"/>
<feature type="compositionally biased region" description="Basic residues" evidence="1">
    <location>
        <begin position="167"/>
        <end position="184"/>
    </location>
</feature>
<feature type="compositionally biased region" description="Basic residues" evidence="1">
    <location>
        <begin position="101"/>
        <end position="122"/>
    </location>
</feature>
<evidence type="ECO:0000313" key="2">
    <source>
        <dbReference type="EMBL" id="CAA9417404.1"/>
    </source>
</evidence>
<name>A0A6J4PN60_9ACTN</name>
<sequence length="304" mass="33145">ERADRQGRGGRSGGFDERSRRRVRGPRPDDLRDGARRRRGDLRPGRRAGDGGDGLRGGRGPGAGGYARRGGQRLRRRGQAPALWQGRHRPARGPHRDPGNRRRVRPPSRRRRRPPRTGRARPHLPGGARDHLPEARGARPRRGGGPVEGLARRRRCGRGLAGLRGRRGCGARGGGHRSLRRVRPRAPGIAGGGRGPLRGGAEELRLAVRGRGDDGTVRRQGGRHQPHAAHERGGPLHRRVVGREVLEDAHLPAAHRGGEPANGGGLGRYLSRRGPAGARDLVRDKAEDRAVPQGQRDGRRRETM</sequence>
<feature type="compositionally biased region" description="Gly residues" evidence="1">
    <location>
        <begin position="51"/>
        <end position="68"/>
    </location>
</feature>
<feature type="region of interest" description="Disordered" evidence="1">
    <location>
        <begin position="249"/>
        <end position="304"/>
    </location>
</feature>
<proteinExistence type="predicted"/>
<feature type="compositionally biased region" description="Basic and acidic residues" evidence="1">
    <location>
        <begin position="128"/>
        <end position="137"/>
    </location>
</feature>
<organism evidence="2">
    <name type="scientific">uncultured Rubrobacteraceae bacterium</name>
    <dbReference type="NCBI Taxonomy" id="349277"/>
    <lineage>
        <taxon>Bacteria</taxon>
        <taxon>Bacillati</taxon>
        <taxon>Actinomycetota</taxon>
        <taxon>Rubrobacteria</taxon>
        <taxon>Rubrobacterales</taxon>
        <taxon>Rubrobacteraceae</taxon>
        <taxon>environmental samples</taxon>
    </lineage>
</organism>
<feature type="non-terminal residue" evidence="2">
    <location>
        <position position="1"/>
    </location>
</feature>
<gene>
    <name evidence="2" type="ORF">AVDCRST_MAG55-1746</name>
</gene>
<protein>
    <submittedName>
        <fullName evidence="2">Putative histidinol dehydrogenase (But probably not)</fullName>
    </submittedName>
</protein>
<reference evidence="2" key="1">
    <citation type="submission" date="2020-02" db="EMBL/GenBank/DDBJ databases">
        <authorList>
            <person name="Meier V. D."/>
        </authorList>
    </citation>
    <scope>NUCLEOTIDE SEQUENCE</scope>
    <source>
        <strain evidence="2">AVDCRST_MAG55</strain>
    </source>
</reference>
<dbReference type="EMBL" id="CADCUZ010000075">
    <property type="protein sequence ID" value="CAA9417404.1"/>
    <property type="molecule type" value="Genomic_DNA"/>
</dbReference>